<comment type="similarity">
    <text evidence="2">Belongs to the EamA transporter family.</text>
</comment>
<feature type="transmembrane region" description="Helical" evidence="8">
    <location>
        <begin position="213"/>
        <end position="233"/>
    </location>
</feature>
<evidence type="ECO:0000256" key="4">
    <source>
        <dbReference type="ARBA" id="ARBA00022475"/>
    </source>
</evidence>
<proteinExistence type="inferred from homology"/>
<keyword evidence="6 8" id="KW-1133">Transmembrane helix</keyword>
<dbReference type="NCBIfam" id="TIGR00688">
    <property type="entry name" value="rarD"/>
    <property type="match status" value="1"/>
</dbReference>
<evidence type="ECO:0000313" key="11">
    <source>
        <dbReference type="Proteomes" id="UP000284322"/>
    </source>
</evidence>
<feature type="transmembrane region" description="Helical" evidence="8">
    <location>
        <begin position="271"/>
        <end position="291"/>
    </location>
</feature>
<feature type="transmembrane region" description="Helical" evidence="8">
    <location>
        <begin position="245"/>
        <end position="265"/>
    </location>
</feature>
<dbReference type="PANTHER" id="PTHR22911">
    <property type="entry name" value="ACYL-MALONYL CONDENSING ENZYME-RELATED"/>
    <property type="match status" value="1"/>
</dbReference>
<protein>
    <submittedName>
        <fullName evidence="10">EamA family transporter RarD</fullName>
    </submittedName>
</protein>
<comment type="subcellular location">
    <subcellularLocation>
        <location evidence="1">Cell membrane</location>
        <topology evidence="1">Multi-pass membrane protein</topology>
    </subcellularLocation>
</comment>
<dbReference type="AlphaFoldDB" id="A0A419QZI3"/>
<gene>
    <name evidence="10" type="primary">rarD</name>
    <name evidence="10" type="ORF">D6858_12880</name>
</gene>
<keyword evidence="5 8" id="KW-0812">Transmembrane</keyword>
<keyword evidence="11" id="KW-1185">Reference proteome</keyword>
<evidence type="ECO:0000256" key="3">
    <source>
        <dbReference type="ARBA" id="ARBA00022448"/>
    </source>
</evidence>
<dbReference type="OrthoDB" id="369870at2"/>
<dbReference type="RefSeq" id="WP_120111213.1">
    <property type="nucleotide sequence ID" value="NZ_DATCMS010000001.1"/>
</dbReference>
<evidence type="ECO:0000256" key="7">
    <source>
        <dbReference type="ARBA" id="ARBA00023136"/>
    </source>
</evidence>
<sequence length="302" mass="32706">MSSSTPSSVQSGLPAALGAYLIWGFLPLYLILVQSVPAVEFVAWRIVWTLPLCLLIVTVRRQWPEISAALRSPRVLAILAVSAVLIALNWLTYVWAIQHGHVFAASLGYYINPLVNVLLGTALLGEKLSRRQWVAVALAACGIALLVAGALTTLWISLTLALSFSIYGLLRKQVQVGALPGLTIESAILLVPALATTAWFAQTPQGSSFGGDWRLSLLIVLGGVATALPLWMFATAARRMSYSTLGFVQYLAPSIVFVLGLTVFHKPLEPVQLACFILIWSAIAIFVWDLWSRSRAEKPAAL</sequence>
<dbReference type="EMBL" id="RAHJ01000020">
    <property type="protein sequence ID" value="RJX66400.1"/>
    <property type="molecule type" value="Genomic_DNA"/>
</dbReference>
<keyword evidence="4" id="KW-1003">Cell membrane</keyword>
<feature type="domain" description="EamA" evidence="9">
    <location>
        <begin position="11"/>
        <end position="147"/>
    </location>
</feature>
<keyword evidence="3" id="KW-0813">Transport</keyword>
<organism evidence="10 11">
    <name type="scientific">Tsuneonella suprasediminis</name>
    <dbReference type="NCBI Taxonomy" id="2306996"/>
    <lineage>
        <taxon>Bacteria</taxon>
        <taxon>Pseudomonadati</taxon>
        <taxon>Pseudomonadota</taxon>
        <taxon>Alphaproteobacteria</taxon>
        <taxon>Sphingomonadales</taxon>
        <taxon>Erythrobacteraceae</taxon>
        <taxon>Tsuneonella</taxon>
    </lineage>
</organism>
<dbReference type="Pfam" id="PF00892">
    <property type="entry name" value="EamA"/>
    <property type="match status" value="1"/>
</dbReference>
<dbReference type="GO" id="GO:0005886">
    <property type="term" value="C:plasma membrane"/>
    <property type="evidence" value="ECO:0007669"/>
    <property type="project" value="UniProtKB-SubCell"/>
</dbReference>
<name>A0A419QZI3_9SPHN</name>
<keyword evidence="7 8" id="KW-0472">Membrane</keyword>
<feature type="transmembrane region" description="Helical" evidence="8">
    <location>
        <begin position="42"/>
        <end position="63"/>
    </location>
</feature>
<evidence type="ECO:0000256" key="2">
    <source>
        <dbReference type="ARBA" id="ARBA00007362"/>
    </source>
</evidence>
<evidence type="ECO:0000256" key="6">
    <source>
        <dbReference type="ARBA" id="ARBA00022989"/>
    </source>
</evidence>
<feature type="transmembrane region" description="Helical" evidence="8">
    <location>
        <begin position="182"/>
        <end position="201"/>
    </location>
</feature>
<evidence type="ECO:0000256" key="1">
    <source>
        <dbReference type="ARBA" id="ARBA00004651"/>
    </source>
</evidence>
<reference evidence="10 11" key="1">
    <citation type="submission" date="2018-09" db="EMBL/GenBank/DDBJ databases">
        <title>Altererythrobacter sp.Ery1 and Ery12, the genome sequencing of novel strains in genus Alterythrobacter.</title>
        <authorList>
            <person name="Cheng H."/>
            <person name="Wu Y.-H."/>
            <person name="Fang C."/>
            <person name="Xu X.-W."/>
        </authorList>
    </citation>
    <scope>NUCLEOTIDE SEQUENCE [LARGE SCALE GENOMIC DNA]</scope>
    <source>
        <strain evidence="10 11">Ery12</strain>
    </source>
</reference>
<feature type="transmembrane region" description="Helical" evidence="8">
    <location>
        <begin position="102"/>
        <end position="125"/>
    </location>
</feature>
<feature type="transmembrane region" description="Helical" evidence="8">
    <location>
        <begin position="75"/>
        <end position="96"/>
    </location>
</feature>
<evidence type="ECO:0000256" key="8">
    <source>
        <dbReference type="SAM" id="Phobius"/>
    </source>
</evidence>
<feature type="transmembrane region" description="Helical" evidence="8">
    <location>
        <begin position="12"/>
        <end position="36"/>
    </location>
</feature>
<evidence type="ECO:0000256" key="5">
    <source>
        <dbReference type="ARBA" id="ARBA00022692"/>
    </source>
</evidence>
<evidence type="ECO:0000259" key="9">
    <source>
        <dbReference type="Pfam" id="PF00892"/>
    </source>
</evidence>
<dbReference type="PANTHER" id="PTHR22911:SF137">
    <property type="entry name" value="SOLUTE CARRIER FAMILY 35 MEMBER G2-RELATED"/>
    <property type="match status" value="1"/>
</dbReference>
<dbReference type="InterPro" id="IPR004626">
    <property type="entry name" value="RarD"/>
</dbReference>
<dbReference type="InterPro" id="IPR000620">
    <property type="entry name" value="EamA_dom"/>
</dbReference>
<comment type="caution">
    <text evidence="10">The sequence shown here is derived from an EMBL/GenBank/DDBJ whole genome shotgun (WGS) entry which is preliminary data.</text>
</comment>
<evidence type="ECO:0000313" key="10">
    <source>
        <dbReference type="EMBL" id="RJX66400.1"/>
    </source>
</evidence>
<accession>A0A419QZI3</accession>
<feature type="transmembrane region" description="Helical" evidence="8">
    <location>
        <begin position="132"/>
        <end position="148"/>
    </location>
</feature>
<dbReference type="InterPro" id="IPR037185">
    <property type="entry name" value="EmrE-like"/>
</dbReference>
<dbReference type="SUPFAM" id="SSF103481">
    <property type="entry name" value="Multidrug resistance efflux transporter EmrE"/>
    <property type="match status" value="2"/>
</dbReference>
<dbReference type="Proteomes" id="UP000284322">
    <property type="component" value="Unassembled WGS sequence"/>
</dbReference>